<organism evidence="1">
    <name type="scientific">Morganella morganii</name>
    <name type="common">Proteus morganii</name>
    <dbReference type="NCBI Taxonomy" id="582"/>
    <lineage>
        <taxon>Bacteria</taxon>
        <taxon>Pseudomonadati</taxon>
        <taxon>Pseudomonadota</taxon>
        <taxon>Gammaproteobacteria</taxon>
        <taxon>Enterobacterales</taxon>
        <taxon>Morganellaceae</taxon>
        <taxon>Morganella</taxon>
    </lineage>
</organism>
<dbReference type="Gene3D" id="3.10.450.40">
    <property type="match status" value="1"/>
</dbReference>
<sequence length="119" mass="14029">MPKPITLREYTFKTLTAAKDYFRDEKLSLAYRTPITQGVLFERLKELFLFYSNNSDIIWHCTESEVEYFYIANTVVPDHAKKTIEASTKAYWVHFNSDRPDRDFSVDKALVFLANYGRV</sequence>
<protein>
    <submittedName>
        <fullName evidence="1">Uncharacterized protein</fullName>
    </submittedName>
</protein>
<gene>
    <name evidence="1" type="ORF">PN925_003877</name>
</gene>
<dbReference type="AlphaFoldDB" id="A0AAI9HVT4"/>
<reference evidence="1" key="1">
    <citation type="submission" date="2024-02" db="EMBL/GenBank/DDBJ databases">
        <authorList>
            <consortium name="Clinical and Environmental Microbiology Branch: Whole genome sequencing antimicrobial resistance pathogens in the healthcare setting"/>
        </authorList>
    </citation>
    <scope>NUCLEOTIDE SEQUENCE</scope>
    <source>
        <strain evidence="1">2023KU-00017</strain>
    </source>
</reference>
<comment type="caution">
    <text evidence="1">The sequence shown here is derived from an EMBL/GenBank/DDBJ whole genome shotgun (WGS) entry which is preliminary data.</text>
</comment>
<proteinExistence type="predicted"/>
<dbReference type="EMBL" id="ABKJEP030000094">
    <property type="protein sequence ID" value="EMO9458460.1"/>
    <property type="molecule type" value="Genomic_DNA"/>
</dbReference>
<dbReference type="RefSeq" id="WP_368899423.1">
    <property type="nucleotide sequence ID" value="NZ_CAXOOS010000008.1"/>
</dbReference>
<evidence type="ECO:0000313" key="1">
    <source>
        <dbReference type="EMBL" id="EMO9458460.1"/>
    </source>
</evidence>
<accession>A0AAI9HVT4</accession>
<name>A0AAI9HVT4_MORMO</name>